<organism evidence="1 2">
    <name type="scientific">Fusarium decemcellulare</name>
    <dbReference type="NCBI Taxonomy" id="57161"/>
    <lineage>
        <taxon>Eukaryota</taxon>
        <taxon>Fungi</taxon>
        <taxon>Dikarya</taxon>
        <taxon>Ascomycota</taxon>
        <taxon>Pezizomycotina</taxon>
        <taxon>Sordariomycetes</taxon>
        <taxon>Hypocreomycetidae</taxon>
        <taxon>Hypocreales</taxon>
        <taxon>Nectriaceae</taxon>
        <taxon>Fusarium</taxon>
        <taxon>Fusarium decemcellulare species complex</taxon>
    </lineage>
</organism>
<evidence type="ECO:0000313" key="2">
    <source>
        <dbReference type="Proteomes" id="UP001148629"/>
    </source>
</evidence>
<name>A0ACC1SSL7_9HYPO</name>
<gene>
    <name evidence="1" type="ORF">NM208_g2392</name>
</gene>
<dbReference type="EMBL" id="JANRMS010000141">
    <property type="protein sequence ID" value="KAJ3545707.1"/>
    <property type="molecule type" value="Genomic_DNA"/>
</dbReference>
<reference evidence="1" key="1">
    <citation type="submission" date="2022-08" db="EMBL/GenBank/DDBJ databases">
        <title>Genome Sequence of Fusarium decemcellulare.</title>
        <authorList>
            <person name="Buettner E."/>
        </authorList>
    </citation>
    <scope>NUCLEOTIDE SEQUENCE</scope>
    <source>
        <strain evidence="1">Babe19</strain>
    </source>
</reference>
<sequence length="658" mass="72730">MLSRHRQAKADLVDESPLRSRDRSVSRRFVHRLQQRIETLEALNHGGAAASNTGSSHDQDEGVDPAPADPMLPDALRYLCCLHDQYSTTSPGQRCRRAGPTENASISNTQPQPQLVSAAANRSSPDAPRGLSPSFYGATSHPHVVSPSDESESLVIGGDDGDAVNIDLDPTSTHLRDHLFQSFFKYQTLWVDVVDKKTFLAHQANGHDSRWYSRFLENAMLACGTRLSTSKSVRALGAMFCAKAKDQVLVALSEPTPANLQGFMLLSEYEVTQGNNRPGWMFCGKCVACRMLSDLGLHELASSPTTTRGEADESDLAYALLSACFVYEGVWTLYLGRPSCIPRSFVSVVDSRCREGRRSDSPWLNAWVGLCVPMDEITHALNDQSLSKAARCDLLRKLFKRVQEWYDKLPPELAYNENRLTSMDLAGYGLHTQFCKVQILIRRALSNSYNPRKRQHSQMICGENTGEPPDHSQAIIYQYALRIARLVVTYREVFGLEKIPSIVLDNAVVAATVMVQHLNKAENEQDRQNQMVWLRQLVKSMEAVQPHFPIVGRMLDSLKHICGKGAVSDIFTPGRRASTNAASLYDPPAPGLSVDLNSGASKTQQFSMELGISPDITWEGFDLDGALGVFSPGGFDESMMHLPLPEALMPVLAQMPHG</sequence>
<evidence type="ECO:0000313" key="1">
    <source>
        <dbReference type="EMBL" id="KAJ3545707.1"/>
    </source>
</evidence>
<proteinExistence type="predicted"/>
<keyword evidence="2" id="KW-1185">Reference proteome</keyword>
<comment type="caution">
    <text evidence="1">The sequence shown here is derived from an EMBL/GenBank/DDBJ whole genome shotgun (WGS) entry which is preliminary data.</text>
</comment>
<accession>A0ACC1SSL7</accession>
<dbReference type="Proteomes" id="UP001148629">
    <property type="component" value="Unassembled WGS sequence"/>
</dbReference>
<protein>
    <submittedName>
        <fullName evidence="1">Uncharacterized protein</fullName>
    </submittedName>
</protein>